<protein>
    <submittedName>
        <fullName evidence="2">Uncharacterized protein</fullName>
    </submittedName>
</protein>
<feature type="region of interest" description="Disordered" evidence="1">
    <location>
        <begin position="211"/>
        <end position="230"/>
    </location>
</feature>
<reference evidence="2 3" key="1">
    <citation type="submission" date="2017-09" db="EMBL/GenBank/DDBJ databases">
        <authorList>
            <person name="Ehlers B."/>
            <person name="Leendertz F.H."/>
        </authorList>
    </citation>
    <scope>NUCLEOTIDE SEQUENCE [LARGE SCALE GENOMIC DNA]</scope>
    <source>
        <strain evidence="2 3">USBA 140</strain>
    </source>
</reference>
<gene>
    <name evidence="2" type="ORF">SAMN05421508_10257</name>
</gene>
<accession>A0A286G873</accession>
<dbReference type="Proteomes" id="UP000219621">
    <property type="component" value="Unassembled WGS sequence"/>
</dbReference>
<evidence type="ECO:0000313" key="2">
    <source>
        <dbReference type="EMBL" id="SOD91688.1"/>
    </source>
</evidence>
<feature type="region of interest" description="Disordered" evidence="1">
    <location>
        <begin position="182"/>
        <end position="205"/>
    </location>
</feature>
<evidence type="ECO:0000313" key="3">
    <source>
        <dbReference type="Proteomes" id="UP000219621"/>
    </source>
</evidence>
<proteinExistence type="predicted"/>
<keyword evidence="3" id="KW-1185">Reference proteome</keyword>
<dbReference type="EMBL" id="OCNJ01000002">
    <property type="protein sequence ID" value="SOD91688.1"/>
    <property type="molecule type" value="Genomic_DNA"/>
</dbReference>
<evidence type="ECO:0000256" key="1">
    <source>
        <dbReference type="SAM" id="MobiDB-lite"/>
    </source>
</evidence>
<name>A0A286G873_9PROT</name>
<organism evidence="2 3">
    <name type="scientific">Caenispirillum bisanense</name>
    <dbReference type="NCBI Taxonomy" id="414052"/>
    <lineage>
        <taxon>Bacteria</taxon>
        <taxon>Pseudomonadati</taxon>
        <taxon>Pseudomonadota</taxon>
        <taxon>Alphaproteobacteria</taxon>
        <taxon>Rhodospirillales</taxon>
        <taxon>Novispirillaceae</taxon>
        <taxon>Caenispirillum</taxon>
    </lineage>
</organism>
<dbReference type="AlphaFoldDB" id="A0A286G873"/>
<sequence>MPAARAGAFLRRSAWRGGSFSCSSASSTAGFSGARASAASTTCWMTVCAASLPRSATRSLKSVRPLAFSASVSGGRPPARRRRSPGRCRCWACSWLPGGGRRRRRMRAAACSPRRSLPRAGLLDGEDLLGMVLAAPHLHQNTAARRRAIAAGFVHSGLVPSSALMVPCTGSADRAVRDAAIGRPLQAGHTNSKTDPPPPDARHVALPPCARATAFTTARPKPLPRPDRSS</sequence>